<feature type="transmembrane region" description="Helical" evidence="10">
    <location>
        <begin position="88"/>
        <end position="111"/>
    </location>
</feature>
<evidence type="ECO:0000256" key="7">
    <source>
        <dbReference type="ARBA" id="ARBA00022989"/>
    </source>
</evidence>
<comment type="caution">
    <text evidence="12">The sequence shown here is derived from an EMBL/GenBank/DDBJ whole genome shotgun (WGS) entry which is preliminary data.</text>
</comment>
<feature type="transmembrane region" description="Helical" evidence="10">
    <location>
        <begin position="226"/>
        <end position="256"/>
    </location>
</feature>
<dbReference type="AlphaFoldDB" id="A0A369T8F0"/>
<dbReference type="PANTHER" id="PTHR32507:SF7">
    <property type="entry name" value="K(+)_H(+) ANTIPORTER NHAP2"/>
    <property type="match status" value="1"/>
</dbReference>
<dbReference type="GO" id="GO:0005886">
    <property type="term" value="C:plasma membrane"/>
    <property type="evidence" value="ECO:0007669"/>
    <property type="project" value="UniProtKB-SubCell"/>
</dbReference>
<feature type="transmembrane region" description="Helical" evidence="10">
    <location>
        <begin position="306"/>
        <end position="326"/>
    </location>
</feature>
<evidence type="ECO:0000313" key="13">
    <source>
        <dbReference type="Proteomes" id="UP000253941"/>
    </source>
</evidence>
<feature type="transmembrane region" description="Helical" evidence="10">
    <location>
        <begin position="6"/>
        <end position="25"/>
    </location>
</feature>
<comment type="subcellular location">
    <subcellularLocation>
        <location evidence="1">Cell membrane</location>
        <topology evidence="1">Multi-pass membrane protein</topology>
    </subcellularLocation>
</comment>
<dbReference type="GO" id="GO:0006813">
    <property type="term" value="P:potassium ion transport"/>
    <property type="evidence" value="ECO:0007669"/>
    <property type="project" value="UniProtKB-KW"/>
</dbReference>
<keyword evidence="3" id="KW-0050">Antiport</keyword>
<dbReference type="Gene3D" id="3.30.70.1450">
    <property type="entry name" value="Regulator of K+ conductance, C-terminal domain"/>
    <property type="match status" value="1"/>
</dbReference>
<keyword evidence="5" id="KW-0630">Potassium</keyword>
<dbReference type="EMBL" id="QPMH01000015">
    <property type="protein sequence ID" value="RDD61172.1"/>
    <property type="molecule type" value="Genomic_DNA"/>
</dbReference>
<dbReference type="InterPro" id="IPR006037">
    <property type="entry name" value="RCK_C"/>
</dbReference>
<protein>
    <submittedName>
        <fullName evidence="12">Potassium/proton antiporter</fullName>
    </submittedName>
</protein>
<keyword evidence="13" id="KW-1185">Reference proteome</keyword>
<name>A0A369T8F0_9PROT</name>
<dbReference type="GO" id="GO:1902600">
    <property type="term" value="P:proton transmembrane transport"/>
    <property type="evidence" value="ECO:0007669"/>
    <property type="project" value="InterPro"/>
</dbReference>
<proteinExistence type="predicted"/>
<dbReference type="NCBIfam" id="NF003714">
    <property type="entry name" value="PRK05326.1-1"/>
    <property type="match status" value="1"/>
</dbReference>
<dbReference type="NCBIfam" id="NF003715">
    <property type="entry name" value="PRK05326.1-2"/>
    <property type="match status" value="1"/>
</dbReference>
<feature type="transmembrane region" description="Helical" evidence="10">
    <location>
        <begin position="338"/>
        <end position="359"/>
    </location>
</feature>
<feature type="transmembrane region" description="Helical" evidence="10">
    <location>
        <begin position="58"/>
        <end position="76"/>
    </location>
</feature>
<keyword evidence="5" id="KW-0633">Potassium transport</keyword>
<dbReference type="GO" id="GO:0015297">
    <property type="term" value="F:antiporter activity"/>
    <property type="evidence" value="ECO:0007669"/>
    <property type="project" value="UniProtKB-KW"/>
</dbReference>
<evidence type="ECO:0000256" key="10">
    <source>
        <dbReference type="SAM" id="Phobius"/>
    </source>
</evidence>
<keyword evidence="8" id="KW-0406">Ion transport</keyword>
<feature type="domain" description="RCK C-terminal" evidence="11">
    <location>
        <begin position="407"/>
        <end position="488"/>
    </location>
</feature>
<evidence type="ECO:0000259" key="11">
    <source>
        <dbReference type="PROSITE" id="PS51202"/>
    </source>
</evidence>
<dbReference type="InterPro" id="IPR006153">
    <property type="entry name" value="Cation/H_exchanger_TM"/>
</dbReference>
<dbReference type="Pfam" id="PF02080">
    <property type="entry name" value="TrkA_C"/>
    <property type="match status" value="1"/>
</dbReference>
<dbReference type="Gene3D" id="1.20.1530.20">
    <property type="match status" value="1"/>
</dbReference>
<gene>
    <name evidence="12" type="ORF">DRB17_14830</name>
</gene>
<dbReference type="Pfam" id="PF00999">
    <property type="entry name" value="Na_H_Exchanger"/>
    <property type="match status" value="1"/>
</dbReference>
<evidence type="ECO:0000313" key="12">
    <source>
        <dbReference type="EMBL" id="RDD61172.1"/>
    </source>
</evidence>
<evidence type="ECO:0000256" key="2">
    <source>
        <dbReference type="ARBA" id="ARBA00022448"/>
    </source>
</evidence>
<feature type="transmembrane region" description="Helical" evidence="10">
    <location>
        <begin position="117"/>
        <end position="139"/>
    </location>
</feature>
<feature type="transmembrane region" description="Helical" evidence="10">
    <location>
        <begin position="195"/>
        <end position="214"/>
    </location>
</feature>
<dbReference type="InterPro" id="IPR036721">
    <property type="entry name" value="RCK_C_sf"/>
</dbReference>
<organism evidence="12 13">
    <name type="scientific">Ferruginivarius sediminum</name>
    <dbReference type="NCBI Taxonomy" id="2661937"/>
    <lineage>
        <taxon>Bacteria</taxon>
        <taxon>Pseudomonadati</taxon>
        <taxon>Pseudomonadota</taxon>
        <taxon>Alphaproteobacteria</taxon>
        <taxon>Rhodospirillales</taxon>
        <taxon>Rhodospirillaceae</taxon>
        <taxon>Ferruginivarius</taxon>
    </lineage>
</organism>
<accession>A0A369T8F0</accession>
<evidence type="ECO:0000256" key="6">
    <source>
        <dbReference type="ARBA" id="ARBA00022692"/>
    </source>
</evidence>
<dbReference type="PANTHER" id="PTHR32507">
    <property type="entry name" value="NA(+)/H(+) ANTIPORTER 1"/>
    <property type="match status" value="1"/>
</dbReference>
<evidence type="ECO:0000256" key="9">
    <source>
        <dbReference type="ARBA" id="ARBA00023136"/>
    </source>
</evidence>
<keyword evidence="9 10" id="KW-0472">Membrane</keyword>
<keyword evidence="7 10" id="KW-1133">Transmembrane helix</keyword>
<dbReference type="NCBIfam" id="NF003716">
    <property type="entry name" value="PRK05326.1-3"/>
    <property type="match status" value="1"/>
</dbReference>
<sequence length="606" mass="64365">MELGNQLILLGAGLVFVSIFAGLISSRIGAPLLLVFLALGMLAGEDGLGGIHFDNFQAAYTIGATALAIVLFDGGLRTHRDTLRLASWPALVLATVGVIATAVLTGVAAFFLIDLNWLQSLLVGSVVASTDAAAVFFLLNLRGTNLVKRVSATLEAESGLNDPMAVFLTVTCVELLQLGMPEASWSAALDLGAEFVLQIAGGAAFGLVGGYALLRLVNVLQLATGLYPILALSGALVIFAGAQNVGASGFLAAYLAGIVLGNQRHRATQIIDRFQDGLAWLSQIVMFLMLGLLVTPSQLADSLLPALAIAVFLMVVARPLSVAACLLPFRFTWRERGFVAWVGLRGAVPIFLGTVPVLAGLPNAALYFEVAFVVVLTSLIVQGWTLNSAARGLNLALPPPPDPSQRVDVDLPADVGRDMAAYTVQDGSAAAGRHLNDLPIGADIDVVSVIRDGAMRRPGTVGRLSPGDYVVVVVPAERLEELDKVFGRPPKRDRRGRDEAVLGEFAFGGEVKVGDLVAMYDLAVPAAEHDLSADTFLRRHLRGQPVPGDRLRLGPVELIVRKLDGEHIKQVGIELDPQPAPIRKDLLFIWARHALRRLRGVFRKGG</sequence>
<feature type="transmembrane region" description="Helical" evidence="10">
    <location>
        <begin position="277"/>
        <end position="294"/>
    </location>
</feature>
<reference evidence="12 13" key="1">
    <citation type="submission" date="2018-07" db="EMBL/GenBank/DDBJ databases">
        <title>Venubactetium sediminum gen. nov., sp. nov., isolated from a marine solar saltern.</title>
        <authorList>
            <person name="Wang S."/>
        </authorList>
    </citation>
    <scope>NUCLEOTIDE SEQUENCE [LARGE SCALE GENOMIC DNA]</scope>
    <source>
        <strain evidence="12 13">WD2A32</strain>
    </source>
</reference>
<evidence type="ECO:0000256" key="3">
    <source>
        <dbReference type="ARBA" id="ARBA00022449"/>
    </source>
</evidence>
<evidence type="ECO:0000256" key="5">
    <source>
        <dbReference type="ARBA" id="ARBA00022538"/>
    </source>
</evidence>
<dbReference type="PROSITE" id="PS51202">
    <property type="entry name" value="RCK_C"/>
    <property type="match status" value="1"/>
</dbReference>
<feature type="transmembrane region" description="Helical" evidence="10">
    <location>
        <begin position="365"/>
        <end position="386"/>
    </location>
</feature>
<dbReference type="GO" id="GO:0008324">
    <property type="term" value="F:monoatomic cation transmembrane transporter activity"/>
    <property type="evidence" value="ECO:0007669"/>
    <property type="project" value="InterPro"/>
</dbReference>
<dbReference type="InterPro" id="IPR038770">
    <property type="entry name" value="Na+/solute_symporter_sf"/>
</dbReference>
<keyword evidence="6 10" id="KW-0812">Transmembrane</keyword>
<evidence type="ECO:0000256" key="8">
    <source>
        <dbReference type="ARBA" id="ARBA00023065"/>
    </source>
</evidence>
<dbReference type="Proteomes" id="UP000253941">
    <property type="component" value="Unassembled WGS sequence"/>
</dbReference>
<dbReference type="SUPFAM" id="SSF116726">
    <property type="entry name" value="TrkA C-terminal domain-like"/>
    <property type="match status" value="1"/>
</dbReference>
<keyword evidence="4" id="KW-1003">Cell membrane</keyword>
<keyword evidence="2" id="KW-0813">Transport</keyword>
<evidence type="ECO:0000256" key="4">
    <source>
        <dbReference type="ARBA" id="ARBA00022475"/>
    </source>
</evidence>
<evidence type="ECO:0000256" key="1">
    <source>
        <dbReference type="ARBA" id="ARBA00004651"/>
    </source>
</evidence>